<comment type="caution">
    <text evidence="1">The sequence shown here is derived from an EMBL/GenBank/DDBJ whole genome shotgun (WGS) entry which is preliminary data.</text>
</comment>
<organism evidence="1 2">
    <name type="scientific">Corallococcus llansteffanensis</name>
    <dbReference type="NCBI Taxonomy" id="2316731"/>
    <lineage>
        <taxon>Bacteria</taxon>
        <taxon>Pseudomonadati</taxon>
        <taxon>Myxococcota</taxon>
        <taxon>Myxococcia</taxon>
        <taxon>Myxococcales</taxon>
        <taxon>Cystobacterineae</taxon>
        <taxon>Myxococcaceae</taxon>
        <taxon>Corallococcus</taxon>
    </lineage>
</organism>
<dbReference type="AlphaFoldDB" id="A0A3A8PQ74"/>
<sequence length="78" mass="8408">MQTEPRPAAPLPFPGDPLIGQVLHDRFRVLEPLGAGGMGRVYRALQVPLERMEQLLAAHTCSPASRASSLAGGQCRRC</sequence>
<gene>
    <name evidence="1" type="ORF">D7V93_19300</name>
</gene>
<dbReference type="Proteomes" id="UP000272888">
    <property type="component" value="Unassembled WGS sequence"/>
</dbReference>
<evidence type="ECO:0000313" key="1">
    <source>
        <dbReference type="EMBL" id="RKH56921.1"/>
    </source>
</evidence>
<evidence type="ECO:0000313" key="2">
    <source>
        <dbReference type="Proteomes" id="UP000272888"/>
    </source>
</evidence>
<protein>
    <recommendedName>
        <fullName evidence="3">Protein kinase domain-containing protein</fullName>
    </recommendedName>
</protein>
<dbReference type="Gene3D" id="3.30.200.20">
    <property type="entry name" value="Phosphorylase Kinase, domain 1"/>
    <property type="match status" value="1"/>
</dbReference>
<dbReference type="SUPFAM" id="SSF56112">
    <property type="entry name" value="Protein kinase-like (PK-like)"/>
    <property type="match status" value="1"/>
</dbReference>
<evidence type="ECO:0008006" key="3">
    <source>
        <dbReference type="Google" id="ProtNLM"/>
    </source>
</evidence>
<dbReference type="InterPro" id="IPR011009">
    <property type="entry name" value="Kinase-like_dom_sf"/>
</dbReference>
<keyword evidence="2" id="KW-1185">Reference proteome</keyword>
<dbReference type="RefSeq" id="WP_120644815.1">
    <property type="nucleotide sequence ID" value="NZ_RAWB01000194.1"/>
</dbReference>
<name>A0A3A8PQ74_9BACT</name>
<accession>A0A3A8PQ74</accession>
<reference evidence="2" key="1">
    <citation type="submission" date="2018-09" db="EMBL/GenBank/DDBJ databases">
        <authorList>
            <person name="Livingstone P.G."/>
            <person name="Whitworth D.E."/>
        </authorList>
    </citation>
    <scope>NUCLEOTIDE SEQUENCE [LARGE SCALE GENOMIC DNA]</scope>
    <source>
        <strain evidence="2">CA051B</strain>
    </source>
</reference>
<proteinExistence type="predicted"/>
<dbReference type="EMBL" id="RAWB01000194">
    <property type="protein sequence ID" value="RKH56921.1"/>
    <property type="molecule type" value="Genomic_DNA"/>
</dbReference>